<reference evidence="2 3" key="1">
    <citation type="submission" date="2016-10" db="EMBL/GenBank/DDBJ databases">
        <authorList>
            <person name="de Groot N.N."/>
        </authorList>
    </citation>
    <scope>NUCLEOTIDE SEQUENCE [LARGE SCALE GENOMIC DNA]</scope>
    <source>
        <strain evidence="2 3">DSM 29340</strain>
    </source>
</reference>
<dbReference type="InterPro" id="IPR029032">
    <property type="entry name" value="AhpD-like"/>
</dbReference>
<sequence>MDWTEFMTGIEADIATFAREAPDTMKGFGTMGAAAKSSGALDAKTKEIMALGIAIATRCDSCIGFHIRALIRLGTTRKELCEALAMASYMGGGPSIAYSAKALKAFDTFSSAD</sequence>
<dbReference type="AlphaFoldDB" id="A0A1H6QYU7"/>
<dbReference type="Pfam" id="PF02627">
    <property type="entry name" value="CMD"/>
    <property type="match status" value="1"/>
</dbReference>
<proteinExistence type="predicted"/>
<dbReference type="STRING" id="1227549.SAMN05444007_101212"/>
<dbReference type="SUPFAM" id="SSF69118">
    <property type="entry name" value="AhpD-like"/>
    <property type="match status" value="1"/>
</dbReference>
<dbReference type="Gene3D" id="1.20.1290.10">
    <property type="entry name" value="AhpD-like"/>
    <property type="match status" value="1"/>
</dbReference>
<evidence type="ECO:0000313" key="2">
    <source>
        <dbReference type="EMBL" id="SEI44670.1"/>
    </source>
</evidence>
<dbReference type="InterPro" id="IPR004675">
    <property type="entry name" value="AhpD_core"/>
</dbReference>
<feature type="domain" description="Carboxymuconolactone decarboxylase-like" evidence="1">
    <location>
        <begin position="22"/>
        <end position="104"/>
    </location>
</feature>
<dbReference type="PANTHER" id="PTHR33930">
    <property type="entry name" value="ALKYL HYDROPEROXIDE REDUCTASE AHPD"/>
    <property type="match status" value="1"/>
</dbReference>
<dbReference type="OrthoDB" id="1683318at2"/>
<dbReference type="NCBIfam" id="TIGR00778">
    <property type="entry name" value="ahpD_dom"/>
    <property type="match status" value="1"/>
</dbReference>
<evidence type="ECO:0000313" key="3">
    <source>
        <dbReference type="Proteomes" id="UP000199379"/>
    </source>
</evidence>
<dbReference type="RefSeq" id="WP_092361672.1">
    <property type="nucleotide sequence ID" value="NZ_BMGV01000001.1"/>
</dbReference>
<keyword evidence="2" id="KW-0575">Peroxidase</keyword>
<accession>A0A1H6QYU7</accession>
<protein>
    <submittedName>
        <fullName evidence="2">Alkylhydroperoxidase AhpD family core domain-containing protein</fullName>
    </submittedName>
</protein>
<dbReference type="InterPro" id="IPR003779">
    <property type="entry name" value="CMD-like"/>
</dbReference>
<organism evidence="2 3">
    <name type="scientific">Cribrihabitans marinus</name>
    <dbReference type="NCBI Taxonomy" id="1227549"/>
    <lineage>
        <taxon>Bacteria</taxon>
        <taxon>Pseudomonadati</taxon>
        <taxon>Pseudomonadota</taxon>
        <taxon>Alphaproteobacteria</taxon>
        <taxon>Rhodobacterales</taxon>
        <taxon>Paracoccaceae</taxon>
        <taxon>Cribrihabitans</taxon>
    </lineage>
</organism>
<keyword evidence="3" id="KW-1185">Reference proteome</keyword>
<dbReference type="PANTHER" id="PTHR33930:SF2">
    <property type="entry name" value="BLR3452 PROTEIN"/>
    <property type="match status" value="1"/>
</dbReference>
<dbReference type="Proteomes" id="UP000199379">
    <property type="component" value="Unassembled WGS sequence"/>
</dbReference>
<dbReference type="EMBL" id="FNYD01000001">
    <property type="protein sequence ID" value="SEI44670.1"/>
    <property type="molecule type" value="Genomic_DNA"/>
</dbReference>
<evidence type="ECO:0000259" key="1">
    <source>
        <dbReference type="Pfam" id="PF02627"/>
    </source>
</evidence>
<gene>
    <name evidence="2" type="ORF">SAMN05444007_101212</name>
</gene>
<name>A0A1H6QYU7_9RHOB</name>
<dbReference type="GO" id="GO:0051920">
    <property type="term" value="F:peroxiredoxin activity"/>
    <property type="evidence" value="ECO:0007669"/>
    <property type="project" value="InterPro"/>
</dbReference>
<keyword evidence="2" id="KW-0560">Oxidoreductase</keyword>